<name>A0ABX1VF93_9PLAN</name>
<sequence>MFPYRVTKYDPVHRDELGRYARDDWTSFADVGRECAGAILTLDEYERVESTYIDSALGFLREADVRSLSARGVENASGSSVAPTEGASLEPLALGAVMQGILREDFWCRLEAPAAFVHFGWDYYMYVGVPARCESACEVARRRGLFVEPFESPYRESDDPHEEAS</sequence>
<evidence type="ECO:0000313" key="1">
    <source>
        <dbReference type="EMBL" id="NNJ26091.1"/>
    </source>
</evidence>
<dbReference type="EMBL" id="WTPX01000061">
    <property type="protein sequence ID" value="NNJ26091.1"/>
    <property type="molecule type" value="Genomic_DNA"/>
</dbReference>
<accession>A0ABX1VF93</accession>
<comment type="caution">
    <text evidence="1">The sequence shown here is derived from an EMBL/GenBank/DDBJ whole genome shotgun (WGS) entry which is preliminary data.</text>
</comment>
<dbReference type="RefSeq" id="WP_171186763.1">
    <property type="nucleotide sequence ID" value="NZ_WTPX01000061.1"/>
</dbReference>
<protein>
    <submittedName>
        <fullName evidence="1">Uncharacterized protein</fullName>
    </submittedName>
</protein>
<organism evidence="1 2">
    <name type="scientific">Alienimonas chondri</name>
    <dbReference type="NCBI Taxonomy" id="2681879"/>
    <lineage>
        <taxon>Bacteria</taxon>
        <taxon>Pseudomonadati</taxon>
        <taxon>Planctomycetota</taxon>
        <taxon>Planctomycetia</taxon>
        <taxon>Planctomycetales</taxon>
        <taxon>Planctomycetaceae</taxon>
        <taxon>Alienimonas</taxon>
    </lineage>
</organism>
<gene>
    <name evidence="1" type="ORF">LzC2_21700</name>
</gene>
<evidence type="ECO:0000313" key="2">
    <source>
        <dbReference type="Proteomes" id="UP000609651"/>
    </source>
</evidence>
<proteinExistence type="predicted"/>
<reference evidence="1 2" key="1">
    <citation type="journal article" date="2020" name="Syst. Appl. Microbiol.">
        <title>Alienimonas chondri sp. nov., a novel planctomycete isolated from the biofilm of the red alga Chondrus crispus.</title>
        <authorList>
            <person name="Vitorino I."/>
            <person name="Albuquerque L."/>
            <person name="Wiegand S."/>
            <person name="Kallscheuer N."/>
            <person name="da Costa M.S."/>
            <person name="Lobo-da-Cunha A."/>
            <person name="Jogler C."/>
            <person name="Lage O.M."/>
        </authorList>
    </citation>
    <scope>NUCLEOTIDE SEQUENCE [LARGE SCALE GENOMIC DNA]</scope>
    <source>
        <strain evidence="1 2">LzC2</strain>
    </source>
</reference>
<dbReference type="Proteomes" id="UP000609651">
    <property type="component" value="Unassembled WGS sequence"/>
</dbReference>
<keyword evidence="2" id="KW-1185">Reference proteome</keyword>